<evidence type="ECO:0000313" key="2">
    <source>
        <dbReference type="EMBL" id="PPQ64718.1"/>
    </source>
</evidence>
<keyword evidence="3" id="KW-1185">Reference proteome</keyword>
<proteinExistence type="predicted"/>
<dbReference type="STRING" id="181874.A0A409VCE2"/>
<dbReference type="OrthoDB" id="406505at2759"/>
<name>A0A409VCE2_9AGAR</name>
<dbReference type="SUPFAM" id="SSF50685">
    <property type="entry name" value="Barwin-like endoglucanases"/>
    <property type="match status" value="1"/>
</dbReference>
<keyword evidence="1" id="KW-0732">Signal</keyword>
<protein>
    <recommendedName>
        <fullName evidence="4">RlpA-like protein double-psi beta-barrel domain-containing protein</fullName>
    </recommendedName>
</protein>
<dbReference type="PANTHER" id="PTHR31836">
    <property type="match status" value="1"/>
</dbReference>
<dbReference type="CDD" id="cd22191">
    <property type="entry name" value="DPBB_RlpA_EXP_N-like"/>
    <property type="match status" value="1"/>
</dbReference>
<reference evidence="2 3" key="1">
    <citation type="journal article" date="2018" name="Evol. Lett.">
        <title>Horizontal gene cluster transfer increased hallucinogenic mushroom diversity.</title>
        <authorList>
            <person name="Reynolds H.T."/>
            <person name="Vijayakumar V."/>
            <person name="Gluck-Thaler E."/>
            <person name="Korotkin H.B."/>
            <person name="Matheny P.B."/>
            <person name="Slot J.C."/>
        </authorList>
    </citation>
    <scope>NUCLEOTIDE SEQUENCE [LARGE SCALE GENOMIC DNA]</scope>
    <source>
        <strain evidence="2 3">2629</strain>
    </source>
</reference>
<accession>A0A409VCE2</accession>
<dbReference type="Gene3D" id="2.40.40.10">
    <property type="entry name" value="RlpA-like domain"/>
    <property type="match status" value="1"/>
</dbReference>
<comment type="caution">
    <text evidence="2">The sequence shown here is derived from an EMBL/GenBank/DDBJ whole genome shotgun (WGS) entry which is preliminary data.</text>
</comment>
<organism evidence="2 3">
    <name type="scientific">Panaeolus cyanescens</name>
    <dbReference type="NCBI Taxonomy" id="181874"/>
    <lineage>
        <taxon>Eukaryota</taxon>
        <taxon>Fungi</taxon>
        <taxon>Dikarya</taxon>
        <taxon>Basidiomycota</taxon>
        <taxon>Agaricomycotina</taxon>
        <taxon>Agaricomycetes</taxon>
        <taxon>Agaricomycetidae</taxon>
        <taxon>Agaricales</taxon>
        <taxon>Agaricineae</taxon>
        <taxon>Galeropsidaceae</taxon>
        <taxon>Panaeolus</taxon>
    </lineage>
</organism>
<dbReference type="InterPro" id="IPR036908">
    <property type="entry name" value="RlpA-like_sf"/>
</dbReference>
<dbReference type="InParanoid" id="A0A409VCE2"/>
<sequence>MSISGISATGACNFAASSVAGQSYFAYKDPPLSEKLAINMYVPDRHFFLLFLLLYLPIVIGRPDSTNRRKAVIRNRYTTAHSLGDGYLFDARDGWEGVNVTNLEYKYRRHISAEASNSNALSLAPRDKKPSSKESAKSVNAGAGGIVAVISQLFKGLKGIGKPEPVTITWYTGHDLQNPSCWKNGEWAPTDQSFVAALTLDGWSNKPKCFKFLELCHTHKKCVFVRVVDTCAGCAAGSKHVDLTRAAFGQLADFDEGVLQVQLRSATEPSDWLEDIWGPKVKENKKE</sequence>
<dbReference type="Proteomes" id="UP000284842">
    <property type="component" value="Unassembled WGS sequence"/>
</dbReference>
<dbReference type="InterPro" id="IPR051477">
    <property type="entry name" value="Expansin_CellWall"/>
</dbReference>
<dbReference type="EMBL" id="NHTK01006083">
    <property type="protein sequence ID" value="PPQ64718.1"/>
    <property type="molecule type" value="Genomic_DNA"/>
</dbReference>
<dbReference type="AlphaFoldDB" id="A0A409VCE2"/>
<evidence type="ECO:0000313" key="3">
    <source>
        <dbReference type="Proteomes" id="UP000284842"/>
    </source>
</evidence>
<evidence type="ECO:0000256" key="1">
    <source>
        <dbReference type="ARBA" id="ARBA00022729"/>
    </source>
</evidence>
<evidence type="ECO:0008006" key="4">
    <source>
        <dbReference type="Google" id="ProtNLM"/>
    </source>
</evidence>
<gene>
    <name evidence="2" type="ORF">CVT24_008345</name>
</gene>
<dbReference type="PANTHER" id="PTHR31836:SF22">
    <property type="entry name" value="RLPA-LIKE PROTEIN DOUBLE-PSI BETA-BARREL DOMAIN-CONTAINING PROTEIN"/>
    <property type="match status" value="1"/>
</dbReference>